<dbReference type="InterPro" id="IPR029063">
    <property type="entry name" value="SAM-dependent_MTases_sf"/>
</dbReference>
<dbReference type="PROSITE" id="PS51687">
    <property type="entry name" value="SAM_MT_RNA_M5U"/>
    <property type="match status" value="1"/>
</dbReference>
<dbReference type="GO" id="GO:0008168">
    <property type="term" value="F:methyltransferase activity"/>
    <property type="evidence" value="ECO:0007669"/>
    <property type="project" value="UniProtKB-KW"/>
</dbReference>
<feature type="binding site" evidence="4">
    <location>
        <position position="330"/>
    </location>
    <ligand>
        <name>S-adenosyl-L-methionine</name>
        <dbReference type="ChEBI" id="CHEBI:59789"/>
    </ligand>
</feature>
<dbReference type="PROSITE" id="PS01230">
    <property type="entry name" value="TRMA_1"/>
    <property type="match status" value="1"/>
</dbReference>
<evidence type="ECO:0000256" key="5">
    <source>
        <dbReference type="PROSITE-ProRule" id="PRU10015"/>
    </source>
</evidence>
<dbReference type="EMBL" id="BNJG01000001">
    <property type="protein sequence ID" value="GHO54061.1"/>
    <property type="molecule type" value="Genomic_DNA"/>
</dbReference>
<dbReference type="GO" id="GO:0032259">
    <property type="term" value="P:methylation"/>
    <property type="evidence" value="ECO:0007669"/>
    <property type="project" value="UniProtKB-KW"/>
</dbReference>
<dbReference type="Gene3D" id="3.40.50.150">
    <property type="entry name" value="Vaccinia Virus protein VP39"/>
    <property type="match status" value="1"/>
</dbReference>
<dbReference type="InterPro" id="IPR030390">
    <property type="entry name" value="MeTrfase_TrmA_AS"/>
</dbReference>
<protein>
    <submittedName>
        <fullName evidence="7">RNA methyltransferase</fullName>
    </submittedName>
</protein>
<dbReference type="NCBIfam" id="TIGR00479">
    <property type="entry name" value="rumA"/>
    <property type="match status" value="1"/>
</dbReference>
<dbReference type="InterPro" id="IPR002792">
    <property type="entry name" value="TRAM_dom"/>
</dbReference>
<comment type="caution">
    <text evidence="7">The sequence shown here is derived from an EMBL/GenBank/DDBJ whole genome shotgun (WGS) entry which is preliminary data.</text>
</comment>
<gene>
    <name evidence="7" type="ORF">KSB_25360</name>
</gene>
<dbReference type="PANTHER" id="PTHR11061:SF30">
    <property type="entry name" value="TRNA (URACIL(54)-C(5))-METHYLTRANSFERASE"/>
    <property type="match status" value="1"/>
</dbReference>
<comment type="similarity">
    <text evidence="4">Belongs to the class I-like SAM-binding methyltransferase superfamily. RNA M5U methyltransferase family.</text>
</comment>
<evidence type="ECO:0000256" key="3">
    <source>
        <dbReference type="ARBA" id="ARBA00022691"/>
    </source>
</evidence>
<dbReference type="Pfam" id="PF01938">
    <property type="entry name" value="TRAM"/>
    <property type="match status" value="1"/>
</dbReference>
<dbReference type="InterPro" id="IPR030391">
    <property type="entry name" value="MeTrfase_TrmA_CS"/>
</dbReference>
<keyword evidence="8" id="KW-1185">Reference proteome</keyword>
<evidence type="ECO:0000256" key="1">
    <source>
        <dbReference type="ARBA" id="ARBA00022603"/>
    </source>
</evidence>
<dbReference type="InterPro" id="IPR010280">
    <property type="entry name" value="U5_MeTrfase_fam"/>
</dbReference>
<dbReference type="SUPFAM" id="SSF50249">
    <property type="entry name" value="Nucleic acid-binding proteins"/>
    <property type="match status" value="1"/>
</dbReference>
<accession>A0ABQ3UN31</accession>
<evidence type="ECO:0000313" key="7">
    <source>
        <dbReference type="EMBL" id="GHO54061.1"/>
    </source>
</evidence>
<name>A0ABQ3UN31_9CHLR</name>
<keyword evidence="3 4" id="KW-0949">S-adenosyl-L-methionine</keyword>
<dbReference type="Proteomes" id="UP000654345">
    <property type="component" value="Unassembled WGS sequence"/>
</dbReference>
<evidence type="ECO:0000256" key="2">
    <source>
        <dbReference type="ARBA" id="ARBA00022679"/>
    </source>
</evidence>
<dbReference type="PROSITE" id="PS01231">
    <property type="entry name" value="TRMA_2"/>
    <property type="match status" value="1"/>
</dbReference>
<dbReference type="CDD" id="cd02440">
    <property type="entry name" value="AdoMet_MTases"/>
    <property type="match status" value="1"/>
</dbReference>
<proteinExistence type="inferred from homology"/>
<evidence type="ECO:0000313" key="8">
    <source>
        <dbReference type="Proteomes" id="UP000654345"/>
    </source>
</evidence>
<keyword evidence="2 4" id="KW-0808">Transferase</keyword>
<feature type="active site" description="Nucleophile" evidence="4">
    <location>
        <position position="405"/>
    </location>
</feature>
<dbReference type="Pfam" id="PF05958">
    <property type="entry name" value="tRNA_U5-meth_tr"/>
    <property type="match status" value="1"/>
</dbReference>
<dbReference type="PROSITE" id="PS50926">
    <property type="entry name" value="TRAM"/>
    <property type="match status" value="1"/>
</dbReference>
<dbReference type="InterPro" id="IPR012340">
    <property type="entry name" value="NA-bd_OB-fold"/>
</dbReference>
<sequence>MSIDVELTDLAYGGDAVGRYEGRVLFVPGGIPGERVRVEIVEERRGHARAQLLEIIRPAPERVEPAYPLMTDCGCQWQHIAYPAQLTWKAHIVRQLLVRIGKQPDALVHPTIGMPPTLPPWHYRNIALFTIGPRGEIGQKFTDSHEVQDLPTCPLLHPALDHIYQLVRAKIIDYFGDTRGEMIQGFTIRGAIGKASSGNPGLINTIKAVPTLLTVHARPGSMIEDPQQLAQELMAISPAMVGVIIERVGGRYGRVFVGQEFLNDVVLGRHFRVSADSFFQVNLTQTAVLVERALAMLEPQRSEVVLDGYSGVGLFSTFLATRAARVLAVESQPSAVMDARASSTLNNQNNITSLEGTLERVLNQLHYRRERIDLALVDPPRTGCHPKALQALQTMAPRAICYVSCDPSTLARDIATLCTGGRYRLVSAQPVDMFPQTYHIECVALLARIDPSTLAEHRLKERRAHPVLNRARSSFFMANRTGPGWQEAYADSCSRQPRYNCRPP</sequence>
<feature type="active site" evidence="5">
    <location>
        <position position="405"/>
    </location>
</feature>
<feature type="binding site" evidence="4">
    <location>
        <position position="280"/>
    </location>
    <ligand>
        <name>S-adenosyl-L-methionine</name>
        <dbReference type="ChEBI" id="CHEBI:59789"/>
    </ligand>
</feature>
<evidence type="ECO:0000256" key="4">
    <source>
        <dbReference type="PROSITE-ProRule" id="PRU01024"/>
    </source>
</evidence>
<dbReference type="SUPFAM" id="SSF53335">
    <property type="entry name" value="S-adenosyl-L-methionine-dependent methyltransferases"/>
    <property type="match status" value="1"/>
</dbReference>
<feature type="domain" description="TRAM" evidence="6">
    <location>
        <begin position="1"/>
        <end position="54"/>
    </location>
</feature>
<feature type="binding site" evidence="4">
    <location>
        <position position="378"/>
    </location>
    <ligand>
        <name>S-adenosyl-L-methionine</name>
        <dbReference type="ChEBI" id="CHEBI:59789"/>
    </ligand>
</feature>
<dbReference type="Gene3D" id="2.40.50.1070">
    <property type="match status" value="1"/>
</dbReference>
<dbReference type="Gene3D" id="2.40.50.140">
    <property type="entry name" value="Nucleic acid-binding proteins"/>
    <property type="match status" value="1"/>
</dbReference>
<dbReference type="RefSeq" id="WP_201370814.1">
    <property type="nucleotide sequence ID" value="NZ_BNJG01000001.1"/>
</dbReference>
<dbReference type="PANTHER" id="PTHR11061">
    <property type="entry name" value="RNA M5U METHYLTRANSFERASE"/>
    <property type="match status" value="1"/>
</dbReference>
<organism evidence="7 8">
    <name type="scientific">Ktedonobacter robiniae</name>
    <dbReference type="NCBI Taxonomy" id="2778365"/>
    <lineage>
        <taxon>Bacteria</taxon>
        <taxon>Bacillati</taxon>
        <taxon>Chloroflexota</taxon>
        <taxon>Ktedonobacteria</taxon>
        <taxon>Ktedonobacterales</taxon>
        <taxon>Ktedonobacteraceae</taxon>
        <taxon>Ktedonobacter</taxon>
    </lineage>
</organism>
<evidence type="ECO:0000259" key="6">
    <source>
        <dbReference type="PROSITE" id="PS50926"/>
    </source>
</evidence>
<feature type="binding site" evidence="4">
    <location>
        <position position="309"/>
    </location>
    <ligand>
        <name>S-adenosyl-L-methionine</name>
        <dbReference type="ChEBI" id="CHEBI:59789"/>
    </ligand>
</feature>
<reference evidence="7 8" key="1">
    <citation type="journal article" date="2021" name="Int. J. Syst. Evol. Microbiol.">
        <title>Reticulibacter mediterranei gen. nov., sp. nov., within the new family Reticulibacteraceae fam. nov., and Ktedonospora formicarum gen. nov., sp. nov., Ktedonobacter robiniae sp. nov., Dictyobacter formicarum sp. nov. and Dictyobacter arantiisoli sp. nov., belonging to the class Ktedonobacteria.</title>
        <authorList>
            <person name="Yabe S."/>
            <person name="Zheng Y."/>
            <person name="Wang C.M."/>
            <person name="Sakai Y."/>
            <person name="Abe K."/>
            <person name="Yokota A."/>
            <person name="Donadio S."/>
            <person name="Cavaletti L."/>
            <person name="Monciardini P."/>
        </authorList>
    </citation>
    <scope>NUCLEOTIDE SEQUENCE [LARGE SCALE GENOMIC DNA]</scope>
    <source>
        <strain evidence="7 8">SOSP1-30</strain>
    </source>
</reference>
<keyword evidence="1 4" id="KW-0489">Methyltransferase</keyword>